<dbReference type="InterPro" id="IPR024688">
    <property type="entry name" value="Mac_dom"/>
</dbReference>
<proteinExistence type="inferred from homology"/>
<dbReference type="OrthoDB" id="25818at2759"/>
<evidence type="ECO:0000313" key="6">
    <source>
        <dbReference type="Proteomes" id="UP000813385"/>
    </source>
</evidence>
<dbReference type="Proteomes" id="UP000813385">
    <property type="component" value="Unassembled WGS sequence"/>
</dbReference>
<dbReference type="GO" id="GO:0008374">
    <property type="term" value="F:O-acyltransferase activity"/>
    <property type="evidence" value="ECO:0007669"/>
    <property type="project" value="TreeGrafter"/>
</dbReference>
<evidence type="ECO:0000256" key="3">
    <source>
        <dbReference type="ARBA" id="ARBA00023315"/>
    </source>
</evidence>
<dbReference type="CDD" id="cd03357">
    <property type="entry name" value="LbH_MAT_GAT"/>
    <property type="match status" value="1"/>
</dbReference>
<dbReference type="Gene3D" id="2.160.10.10">
    <property type="entry name" value="Hexapeptide repeat proteins"/>
    <property type="match status" value="1"/>
</dbReference>
<comment type="similarity">
    <text evidence="1">Belongs to the transferase hexapeptide repeat family.</text>
</comment>
<dbReference type="PANTHER" id="PTHR23416">
    <property type="entry name" value="SIALIC ACID SYNTHASE-RELATED"/>
    <property type="match status" value="1"/>
</dbReference>
<dbReference type="GO" id="GO:0016407">
    <property type="term" value="F:acetyltransferase activity"/>
    <property type="evidence" value="ECO:0007669"/>
    <property type="project" value="InterPro"/>
</dbReference>
<dbReference type="SUPFAM" id="SSF51161">
    <property type="entry name" value="Trimeric LpxA-like enzymes"/>
    <property type="match status" value="1"/>
</dbReference>
<name>A0A8K0T651_9PEZI</name>
<dbReference type="Pfam" id="PF12464">
    <property type="entry name" value="Mac"/>
    <property type="match status" value="1"/>
</dbReference>
<keyword evidence="3" id="KW-0012">Acyltransferase</keyword>
<keyword evidence="6" id="KW-1185">Reference proteome</keyword>
<organism evidence="5 6">
    <name type="scientific">Plectosphaerella cucumerina</name>
    <dbReference type="NCBI Taxonomy" id="40658"/>
    <lineage>
        <taxon>Eukaryota</taxon>
        <taxon>Fungi</taxon>
        <taxon>Dikarya</taxon>
        <taxon>Ascomycota</taxon>
        <taxon>Pezizomycotina</taxon>
        <taxon>Sordariomycetes</taxon>
        <taxon>Hypocreomycetidae</taxon>
        <taxon>Glomerellales</taxon>
        <taxon>Plectosphaerellaceae</taxon>
        <taxon>Plectosphaerella</taxon>
    </lineage>
</organism>
<protein>
    <submittedName>
        <fullName evidence="5">Trimeric LpxA-like protein</fullName>
    </submittedName>
</protein>
<evidence type="ECO:0000259" key="4">
    <source>
        <dbReference type="SMART" id="SM01266"/>
    </source>
</evidence>
<feature type="domain" description="Maltose/galactoside acetyltransferase" evidence="4">
    <location>
        <begin position="28"/>
        <end position="88"/>
    </location>
</feature>
<dbReference type="FunFam" id="2.160.10.10:FF:000025">
    <property type="entry name" value="Hexapeptide-repeat containing-acetyltransferase"/>
    <property type="match status" value="1"/>
</dbReference>
<dbReference type="SMART" id="SM01266">
    <property type="entry name" value="Mac"/>
    <property type="match status" value="1"/>
</dbReference>
<evidence type="ECO:0000256" key="1">
    <source>
        <dbReference type="ARBA" id="ARBA00007274"/>
    </source>
</evidence>
<sequence length="233" mass="26052">MSTFKEQKDPEILELARTLRGAPWCEEYEKMISGMLYDSFVPELKQSRYESRVFAHQYNTMSPEVGDFDEAARRRYDILKKWLGSVGEGVFIEPPFIPDYGVNMIIGKGSYMNFGFTVLDTSLIIIGERVMMGPNVHIYSAGHDTSVLSRRKDIEFGLPVRIEDDCWIGGNVTILPGVTIGKGCTVGAGSIVSRSLPAYSVAIGTPAKVVKSLPTLEEEMADPNNRYHQFPDR</sequence>
<dbReference type="Pfam" id="PF14602">
    <property type="entry name" value="Hexapep_2"/>
    <property type="match status" value="1"/>
</dbReference>
<dbReference type="InterPro" id="IPR051159">
    <property type="entry name" value="Hexapeptide_acetyltransf"/>
</dbReference>
<dbReference type="InterPro" id="IPR011004">
    <property type="entry name" value="Trimer_LpxA-like_sf"/>
</dbReference>
<gene>
    <name evidence="5" type="ORF">B0T11DRAFT_262479</name>
</gene>
<evidence type="ECO:0000313" key="5">
    <source>
        <dbReference type="EMBL" id="KAH7347399.1"/>
    </source>
</evidence>
<comment type="caution">
    <text evidence="5">The sequence shown here is derived from an EMBL/GenBank/DDBJ whole genome shotgun (WGS) entry which is preliminary data.</text>
</comment>
<dbReference type="AlphaFoldDB" id="A0A8K0T651"/>
<reference evidence="5" key="1">
    <citation type="journal article" date="2021" name="Nat. Commun.">
        <title>Genetic determinants of endophytism in the Arabidopsis root mycobiome.</title>
        <authorList>
            <person name="Mesny F."/>
            <person name="Miyauchi S."/>
            <person name="Thiergart T."/>
            <person name="Pickel B."/>
            <person name="Atanasova L."/>
            <person name="Karlsson M."/>
            <person name="Huettel B."/>
            <person name="Barry K.W."/>
            <person name="Haridas S."/>
            <person name="Chen C."/>
            <person name="Bauer D."/>
            <person name="Andreopoulos W."/>
            <person name="Pangilinan J."/>
            <person name="LaButti K."/>
            <person name="Riley R."/>
            <person name="Lipzen A."/>
            <person name="Clum A."/>
            <person name="Drula E."/>
            <person name="Henrissat B."/>
            <person name="Kohler A."/>
            <person name="Grigoriev I.V."/>
            <person name="Martin F.M."/>
            <person name="Hacquard S."/>
        </authorList>
    </citation>
    <scope>NUCLEOTIDE SEQUENCE</scope>
    <source>
        <strain evidence="5">MPI-CAGE-AT-0016</strain>
    </source>
</reference>
<evidence type="ECO:0000256" key="2">
    <source>
        <dbReference type="ARBA" id="ARBA00022679"/>
    </source>
</evidence>
<keyword evidence="2" id="KW-0808">Transferase</keyword>
<dbReference type="InterPro" id="IPR001451">
    <property type="entry name" value="Hexapep"/>
</dbReference>
<accession>A0A8K0T651</accession>
<dbReference type="EMBL" id="JAGPXD010000007">
    <property type="protein sequence ID" value="KAH7347399.1"/>
    <property type="molecule type" value="Genomic_DNA"/>
</dbReference>
<dbReference type="PANTHER" id="PTHR23416:SF23">
    <property type="entry name" value="ACETYLTRANSFERASE C18B11.09C-RELATED"/>
    <property type="match status" value="1"/>
</dbReference>